<dbReference type="InterPro" id="IPR033431">
    <property type="entry name" value="DUF5126"/>
</dbReference>
<dbReference type="Pfam" id="PF16323">
    <property type="entry name" value="DUF4959"/>
    <property type="match status" value="1"/>
</dbReference>
<feature type="domain" description="DUF5126" evidence="3">
    <location>
        <begin position="130"/>
        <end position="232"/>
    </location>
</feature>
<accession>A0A1T5NKA6</accession>
<gene>
    <name evidence="4" type="ORF">SAMN05660461_1855</name>
</gene>
<evidence type="ECO:0000259" key="1">
    <source>
        <dbReference type="Pfam" id="PF16323"/>
    </source>
</evidence>
<feature type="domain" description="DUF5000" evidence="2">
    <location>
        <begin position="255"/>
        <end position="414"/>
    </location>
</feature>
<keyword evidence="5" id="KW-1185">Reference proteome</keyword>
<evidence type="ECO:0000259" key="2">
    <source>
        <dbReference type="Pfam" id="PF16391"/>
    </source>
</evidence>
<dbReference type="Gene3D" id="2.60.120.260">
    <property type="entry name" value="Galactose-binding domain-like"/>
    <property type="match status" value="1"/>
</dbReference>
<sequence>MDAIYKIFRVLIPVVTLLMLQFSCKKNDGYNDVISDDKTKPQPVSNIQVINKNGGAYITYTLPDSKNVLYVQAEYMINDTKSRQTKSSFYSDTIAVGGFAKSQDYTVTLYTVTRADVKSDPVKVTVHPGTPTYLQALPTVVMRADFGGINISVTNTAKDNIGVVTITEDATTKKMEIKNQNYTNQENINYSIRGYDTIPRKFGIYLADEFGNISDTVYATIKPIYETIMDKSKFNVYKLNSDDGSSFGWELRYMWDNNLGRPGYHSTYPTTAPLPKWVTFDMGQVAKLSRFTMWGRGLDDGNYLWGYGNPDTWVMWGRADEPVDEILPDTTNLPALGQATPGGWINMGVYHLPAQPSGLVSPAYNNADLAFWNAGFGYNFSLNLPKVRYMRFECVTNAAHSNEFFHIMELSIWGDNR</sequence>
<evidence type="ECO:0000313" key="5">
    <source>
        <dbReference type="Proteomes" id="UP000190166"/>
    </source>
</evidence>
<proteinExistence type="predicted"/>
<evidence type="ECO:0000259" key="3">
    <source>
        <dbReference type="Pfam" id="PF17166"/>
    </source>
</evidence>
<organism evidence="4 5">
    <name type="scientific">Chitinophaga ginsengisegetis</name>
    <dbReference type="NCBI Taxonomy" id="393003"/>
    <lineage>
        <taxon>Bacteria</taxon>
        <taxon>Pseudomonadati</taxon>
        <taxon>Bacteroidota</taxon>
        <taxon>Chitinophagia</taxon>
        <taxon>Chitinophagales</taxon>
        <taxon>Chitinophagaceae</taxon>
        <taxon>Chitinophaga</taxon>
    </lineage>
</organism>
<reference evidence="5" key="1">
    <citation type="submission" date="2017-02" db="EMBL/GenBank/DDBJ databases">
        <authorList>
            <person name="Varghese N."/>
            <person name="Submissions S."/>
        </authorList>
    </citation>
    <scope>NUCLEOTIDE SEQUENCE [LARGE SCALE GENOMIC DNA]</scope>
    <source>
        <strain evidence="5">DSM 18108</strain>
    </source>
</reference>
<dbReference type="RefSeq" id="WP_133256242.1">
    <property type="nucleotide sequence ID" value="NZ_FUZZ01000001.1"/>
</dbReference>
<dbReference type="Pfam" id="PF17166">
    <property type="entry name" value="DUF5126"/>
    <property type="match status" value="1"/>
</dbReference>
<dbReference type="InterPro" id="IPR032164">
    <property type="entry name" value="DUF5000"/>
</dbReference>
<dbReference type="STRING" id="393003.SAMN05660461_1855"/>
<name>A0A1T5NKA6_9BACT</name>
<evidence type="ECO:0008006" key="6">
    <source>
        <dbReference type="Google" id="ProtNLM"/>
    </source>
</evidence>
<feature type="domain" description="DUF4959" evidence="1">
    <location>
        <begin position="23"/>
        <end position="128"/>
    </location>
</feature>
<evidence type="ECO:0000313" key="4">
    <source>
        <dbReference type="EMBL" id="SKD00539.1"/>
    </source>
</evidence>
<dbReference type="AlphaFoldDB" id="A0A1T5NKA6"/>
<dbReference type="EMBL" id="FUZZ01000001">
    <property type="protein sequence ID" value="SKD00539.1"/>
    <property type="molecule type" value="Genomic_DNA"/>
</dbReference>
<dbReference type="Pfam" id="PF16391">
    <property type="entry name" value="DUF5000"/>
    <property type="match status" value="1"/>
</dbReference>
<dbReference type="Proteomes" id="UP000190166">
    <property type="component" value="Unassembled WGS sequence"/>
</dbReference>
<dbReference type="InterPro" id="IPR032527">
    <property type="entry name" value="DUF4959"/>
</dbReference>
<protein>
    <recommendedName>
        <fullName evidence="6">DUF4959 domain-containing protein</fullName>
    </recommendedName>
</protein>